<keyword evidence="8 10" id="KW-0961">Cell wall biogenesis/degradation</keyword>
<dbReference type="SUPFAM" id="SSF55166">
    <property type="entry name" value="Hedgehog/DD-peptidase"/>
    <property type="match status" value="1"/>
</dbReference>
<keyword evidence="5 9" id="KW-0862">Zinc</keyword>
<dbReference type="AlphaFoldDB" id="B2IJ85"/>
<name>B2IJ85_BEII9</name>
<dbReference type="GO" id="GO:0008270">
    <property type="term" value="F:zinc ion binding"/>
    <property type="evidence" value="ECO:0007669"/>
    <property type="project" value="UniProtKB-UniRule"/>
</dbReference>
<evidence type="ECO:0000313" key="12">
    <source>
        <dbReference type="EMBL" id="ACB94848.1"/>
    </source>
</evidence>
<accession>B2IJ85</accession>
<dbReference type="KEGG" id="bid:Bind_1206"/>
<reference evidence="12 13" key="2">
    <citation type="journal article" date="2010" name="J. Bacteriol.">
        <title>Complete genome sequence of Beijerinckia indica subsp. indica.</title>
        <authorList>
            <person name="Tamas I."/>
            <person name="Dedysh S.N."/>
            <person name="Liesack W."/>
            <person name="Stott M.B."/>
            <person name="Alam M."/>
            <person name="Murrell J.C."/>
            <person name="Dunfield P.F."/>
        </authorList>
    </citation>
    <scope>NUCLEOTIDE SEQUENCE [LARGE SCALE GENOMIC DNA]</scope>
    <source>
        <strain evidence="13">ATCC 9039 / DSM 1715 / NCIMB 8712</strain>
    </source>
</reference>
<evidence type="ECO:0000256" key="9">
    <source>
        <dbReference type="HAMAP-Rule" id="MF_01924"/>
    </source>
</evidence>
<reference evidence="13" key="1">
    <citation type="submission" date="2008-03" db="EMBL/GenBank/DDBJ databases">
        <title>Complete sequence of chromosome of Beijerinckia indica subsp. indica ATCC 9039.</title>
        <authorList>
            <consortium name="US DOE Joint Genome Institute"/>
            <person name="Copeland A."/>
            <person name="Lucas S."/>
            <person name="Lapidus A."/>
            <person name="Glavina del Rio T."/>
            <person name="Dalin E."/>
            <person name="Tice H."/>
            <person name="Bruce D."/>
            <person name="Goodwin L."/>
            <person name="Pitluck S."/>
            <person name="LaButti K."/>
            <person name="Schmutz J."/>
            <person name="Larimer F."/>
            <person name="Land M."/>
            <person name="Hauser L."/>
            <person name="Kyrpides N."/>
            <person name="Mikhailova N."/>
            <person name="Dunfield P.F."/>
            <person name="Dedysh S.N."/>
            <person name="Liesack W."/>
            <person name="Saw J.H."/>
            <person name="Alam M."/>
            <person name="Chen Y."/>
            <person name="Murrell J.C."/>
            <person name="Richardson P."/>
        </authorList>
    </citation>
    <scope>NUCLEOTIDE SEQUENCE [LARGE SCALE GENOMIC DNA]</scope>
    <source>
        <strain evidence="13">ATCC 9039 / DSM 1715 / NCIMB 8712</strain>
    </source>
</reference>
<feature type="binding site" evidence="9">
    <location>
        <position position="210"/>
    </location>
    <ligand>
        <name>Zn(2+)</name>
        <dbReference type="ChEBI" id="CHEBI:29105"/>
        <note>catalytic</note>
    </ligand>
</feature>
<comment type="catalytic activity">
    <reaction evidence="1 9 10">
        <text>D-alanyl-D-alanine + H2O = 2 D-alanine</text>
        <dbReference type="Rhea" id="RHEA:20661"/>
        <dbReference type="ChEBI" id="CHEBI:15377"/>
        <dbReference type="ChEBI" id="CHEBI:57416"/>
        <dbReference type="ChEBI" id="CHEBI:57822"/>
        <dbReference type="EC" id="3.4.13.22"/>
    </reaction>
</comment>
<dbReference type="GO" id="GO:0006508">
    <property type="term" value="P:proteolysis"/>
    <property type="evidence" value="ECO:0007669"/>
    <property type="project" value="UniProtKB-KW"/>
</dbReference>
<evidence type="ECO:0000256" key="8">
    <source>
        <dbReference type="ARBA" id="ARBA00023316"/>
    </source>
</evidence>
<feature type="signal peptide" evidence="11">
    <location>
        <begin position="1"/>
        <end position="24"/>
    </location>
</feature>
<keyword evidence="11" id="KW-0732">Signal</keyword>
<keyword evidence="4 9" id="KW-0378">Hydrolase</keyword>
<dbReference type="RefSeq" id="WP_012384205.1">
    <property type="nucleotide sequence ID" value="NC_010581.1"/>
</dbReference>
<feature type="binding site" evidence="9">
    <location>
        <position position="155"/>
    </location>
    <ligand>
        <name>Zn(2+)</name>
        <dbReference type="ChEBI" id="CHEBI:29105"/>
        <note>catalytic</note>
    </ligand>
</feature>
<organism evidence="12 13">
    <name type="scientific">Beijerinckia indica subsp. indica (strain ATCC 9039 / DSM 1715 / NCIMB 8712)</name>
    <dbReference type="NCBI Taxonomy" id="395963"/>
    <lineage>
        <taxon>Bacteria</taxon>
        <taxon>Pseudomonadati</taxon>
        <taxon>Pseudomonadota</taxon>
        <taxon>Alphaproteobacteria</taxon>
        <taxon>Hyphomicrobiales</taxon>
        <taxon>Beijerinckiaceae</taxon>
        <taxon>Beijerinckia</taxon>
    </lineage>
</organism>
<evidence type="ECO:0000256" key="7">
    <source>
        <dbReference type="ARBA" id="ARBA00023049"/>
    </source>
</evidence>
<dbReference type="EMBL" id="CP001016">
    <property type="protein sequence ID" value="ACB94848.1"/>
    <property type="molecule type" value="Genomic_DNA"/>
</dbReference>
<comment type="function">
    <text evidence="9 10">Catalyzes hydrolysis of the D-alanyl-D-alanine dipeptide.</text>
</comment>
<feature type="binding site" evidence="9">
    <location>
        <position position="148"/>
    </location>
    <ligand>
        <name>Zn(2+)</name>
        <dbReference type="ChEBI" id="CHEBI:29105"/>
        <note>catalytic</note>
    </ligand>
</feature>
<dbReference type="EC" id="3.4.13.22" evidence="9 10"/>
<keyword evidence="6 9" id="KW-0224">Dipeptidase</keyword>
<comment type="cofactor">
    <cofactor evidence="9">
        <name>Zn(2+)</name>
        <dbReference type="ChEBI" id="CHEBI:29105"/>
    </cofactor>
    <text evidence="9">Binds 1 zinc ion per subunit.</text>
</comment>
<dbReference type="eggNOG" id="COG2173">
    <property type="taxonomic scope" value="Bacteria"/>
</dbReference>
<evidence type="ECO:0000256" key="4">
    <source>
        <dbReference type="ARBA" id="ARBA00022801"/>
    </source>
</evidence>
<sequence length="227" mass="24764">MGKRLLSAFAMIMLSCAGVSSAVAKGVEKETLPPPDFVRLQDVAPSIAQDMRYAGSNNFTGRPVPGYAAGTCWLRREAALALAAVQKDAEAEGLGLVVFDCFRPQRASNAFLAWAQDPTDQAMKAAYYPGIDKRVLFDQGYIAAKSTHSTGLAVDLGFIGRDFGTPFDLFDAASATDFQAIDAEAKANRDKLLSLMRKHGFENLPNEWWHFNLPGAAKAEFFDFEVR</sequence>
<dbReference type="CDD" id="cd14817">
    <property type="entry name" value="D-Ala-D-Ala_dipeptidase_VanX"/>
    <property type="match status" value="1"/>
</dbReference>
<dbReference type="GO" id="GO:0160237">
    <property type="term" value="F:D-Ala-D-Ala dipeptidase activity"/>
    <property type="evidence" value="ECO:0007669"/>
    <property type="project" value="UniProtKB-EC"/>
</dbReference>
<feature type="chain" id="PRO_5002777153" description="D-alanyl-D-alanine dipeptidase" evidence="11">
    <location>
        <begin position="25"/>
        <end position="227"/>
    </location>
</feature>
<dbReference type="Pfam" id="PF01427">
    <property type="entry name" value="Peptidase_M15"/>
    <property type="match status" value="1"/>
</dbReference>
<evidence type="ECO:0000256" key="10">
    <source>
        <dbReference type="PIRNR" id="PIRNR026671"/>
    </source>
</evidence>
<evidence type="ECO:0000256" key="1">
    <source>
        <dbReference type="ARBA" id="ARBA00001362"/>
    </source>
</evidence>
<evidence type="ECO:0000256" key="3">
    <source>
        <dbReference type="ARBA" id="ARBA00022723"/>
    </source>
</evidence>
<dbReference type="PANTHER" id="PTHR43126:SF1">
    <property type="entry name" value="D-ALANYL-D-ALANINE DIPEPTIDASE"/>
    <property type="match status" value="1"/>
</dbReference>
<dbReference type="GO" id="GO:0008237">
    <property type="term" value="F:metallopeptidase activity"/>
    <property type="evidence" value="ECO:0007669"/>
    <property type="project" value="UniProtKB-KW"/>
</dbReference>
<dbReference type="Proteomes" id="UP000001695">
    <property type="component" value="Chromosome"/>
</dbReference>
<dbReference type="HAMAP" id="MF_01924">
    <property type="entry name" value="A_A_dipeptidase"/>
    <property type="match status" value="1"/>
</dbReference>
<protein>
    <recommendedName>
        <fullName evidence="9 10">D-alanyl-D-alanine dipeptidase</fullName>
        <shortName evidence="9 10">D-Ala-D-Ala dipeptidase</shortName>
        <ecNumber evidence="9 10">3.4.13.22</ecNumber>
    </recommendedName>
</protein>
<keyword evidence="2 9" id="KW-0645">Protease</keyword>
<dbReference type="GO" id="GO:0071555">
    <property type="term" value="P:cell wall organization"/>
    <property type="evidence" value="ECO:0007669"/>
    <property type="project" value="UniProtKB-KW"/>
</dbReference>
<dbReference type="OrthoDB" id="9801430at2"/>
<dbReference type="PANTHER" id="PTHR43126">
    <property type="entry name" value="D-ALANYL-D-ALANINE DIPEPTIDASE"/>
    <property type="match status" value="1"/>
</dbReference>
<keyword evidence="13" id="KW-1185">Reference proteome</keyword>
<keyword evidence="7 9" id="KW-0482">Metalloprotease</keyword>
<evidence type="ECO:0000313" key="13">
    <source>
        <dbReference type="Proteomes" id="UP000001695"/>
    </source>
</evidence>
<proteinExistence type="inferred from homology"/>
<evidence type="ECO:0000256" key="11">
    <source>
        <dbReference type="SAM" id="SignalP"/>
    </source>
</evidence>
<dbReference type="InterPro" id="IPR000755">
    <property type="entry name" value="A_A_dipeptidase"/>
</dbReference>
<evidence type="ECO:0000256" key="2">
    <source>
        <dbReference type="ARBA" id="ARBA00022670"/>
    </source>
</evidence>
<feature type="site" description="Transition state stabilizer" evidence="9">
    <location>
        <position position="103"/>
    </location>
</feature>
<evidence type="ECO:0000256" key="6">
    <source>
        <dbReference type="ARBA" id="ARBA00022997"/>
    </source>
</evidence>
<feature type="active site" description="Proton donor/acceptor" evidence="9">
    <location>
        <position position="207"/>
    </location>
</feature>
<keyword evidence="3 9" id="KW-0479">Metal-binding</keyword>
<gene>
    <name evidence="9" type="primary">ddpX</name>
    <name evidence="12" type="ordered locus">Bind_1206</name>
</gene>
<dbReference type="InterPro" id="IPR009045">
    <property type="entry name" value="Zn_M74/Hedgehog-like"/>
</dbReference>
<dbReference type="HOGENOM" id="CLU_060744_0_1_5"/>
<evidence type="ECO:0000256" key="5">
    <source>
        <dbReference type="ARBA" id="ARBA00022833"/>
    </source>
</evidence>
<dbReference type="PROSITE" id="PS51257">
    <property type="entry name" value="PROKAR_LIPOPROTEIN"/>
    <property type="match status" value="1"/>
</dbReference>
<dbReference type="Gene3D" id="3.30.1380.10">
    <property type="match status" value="1"/>
</dbReference>
<dbReference type="PIRSF" id="PIRSF026671">
    <property type="entry name" value="AA_dipeptidase"/>
    <property type="match status" value="1"/>
</dbReference>
<comment type="similarity">
    <text evidence="9 10">Belongs to the peptidase M15D family.</text>
</comment>